<protein>
    <submittedName>
        <fullName evidence="2">Uncharacterized protein</fullName>
    </submittedName>
</protein>
<keyword evidence="1" id="KW-0812">Transmembrane</keyword>
<gene>
    <name evidence="2" type="ORF">ZIOFF_033094</name>
</gene>
<reference evidence="2 3" key="1">
    <citation type="submission" date="2020-08" db="EMBL/GenBank/DDBJ databases">
        <title>Plant Genome Project.</title>
        <authorList>
            <person name="Zhang R.-G."/>
        </authorList>
    </citation>
    <scope>NUCLEOTIDE SEQUENCE [LARGE SCALE GENOMIC DNA]</scope>
    <source>
        <tissue evidence="2">Rhizome</tissue>
    </source>
</reference>
<dbReference type="Proteomes" id="UP000734854">
    <property type="component" value="Unassembled WGS sequence"/>
</dbReference>
<sequence>MVLYLSLLNPTVTLLLPFFTLVAIVDSYANAVRGRGDVVLAEQIAGKWLRRKQCCGLIDGCHTISLAFSQGKEGLATMYFSQRV</sequence>
<evidence type="ECO:0000313" key="3">
    <source>
        <dbReference type="Proteomes" id="UP000734854"/>
    </source>
</evidence>
<organism evidence="2 3">
    <name type="scientific">Zingiber officinale</name>
    <name type="common">Ginger</name>
    <name type="synonym">Amomum zingiber</name>
    <dbReference type="NCBI Taxonomy" id="94328"/>
    <lineage>
        <taxon>Eukaryota</taxon>
        <taxon>Viridiplantae</taxon>
        <taxon>Streptophyta</taxon>
        <taxon>Embryophyta</taxon>
        <taxon>Tracheophyta</taxon>
        <taxon>Spermatophyta</taxon>
        <taxon>Magnoliopsida</taxon>
        <taxon>Liliopsida</taxon>
        <taxon>Zingiberales</taxon>
        <taxon>Zingiberaceae</taxon>
        <taxon>Zingiber</taxon>
    </lineage>
</organism>
<evidence type="ECO:0000313" key="2">
    <source>
        <dbReference type="EMBL" id="KAG6507743.1"/>
    </source>
</evidence>
<keyword evidence="3" id="KW-1185">Reference proteome</keyword>
<name>A0A8J5L647_ZINOF</name>
<dbReference type="AlphaFoldDB" id="A0A8J5L647"/>
<comment type="caution">
    <text evidence="2">The sequence shown here is derived from an EMBL/GenBank/DDBJ whole genome shotgun (WGS) entry which is preliminary data.</text>
</comment>
<evidence type="ECO:0000256" key="1">
    <source>
        <dbReference type="SAM" id="Phobius"/>
    </source>
</evidence>
<accession>A0A8J5L647</accession>
<keyword evidence="1" id="KW-0472">Membrane</keyword>
<dbReference type="EMBL" id="JACMSC010000009">
    <property type="protein sequence ID" value="KAG6507743.1"/>
    <property type="molecule type" value="Genomic_DNA"/>
</dbReference>
<keyword evidence="1" id="KW-1133">Transmembrane helix</keyword>
<feature type="transmembrane region" description="Helical" evidence="1">
    <location>
        <begin position="6"/>
        <end position="25"/>
    </location>
</feature>
<proteinExistence type="predicted"/>